<feature type="domain" description="Peptidase S49" evidence="2">
    <location>
        <begin position="73"/>
        <end position="222"/>
    </location>
</feature>
<dbReference type="AlphaFoldDB" id="I7M9F9"/>
<evidence type="ECO:0000259" key="2">
    <source>
        <dbReference type="Pfam" id="PF01343"/>
    </source>
</evidence>
<dbReference type="RefSeq" id="XP_001021754.2">
    <property type="nucleotide sequence ID" value="XM_001021754.2"/>
</dbReference>
<name>I7M9F9_TETTS</name>
<dbReference type="OrthoDB" id="296513at2759"/>
<protein>
    <submittedName>
        <fullName evidence="3">Peptidase family S49 protein</fullName>
    </submittedName>
</protein>
<dbReference type="Pfam" id="PF01343">
    <property type="entry name" value="Peptidase_S49"/>
    <property type="match status" value="1"/>
</dbReference>
<dbReference type="InterPro" id="IPR029045">
    <property type="entry name" value="ClpP/crotonase-like_dom_sf"/>
</dbReference>
<evidence type="ECO:0000313" key="4">
    <source>
        <dbReference type="Proteomes" id="UP000009168"/>
    </source>
</evidence>
<proteinExistence type="inferred from homology"/>
<accession>I7M9F9</accession>
<comment type="similarity">
    <text evidence="1">Belongs to the peptidase S49 family.</text>
</comment>
<organism evidence="3 4">
    <name type="scientific">Tetrahymena thermophila (strain SB210)</name>
    <dbReference type="NCBI Taxonomy" id="312017"/>
    <lineage>
        <taxon>Eukaryota</taxon>
        <taxon>Sar</taxon>
        <taxon>Alveolata</taxon>
        <taxon>Ciliophora</taxon>
        <taxon>Intramacronucleata</taxon>
        <taxon>Oligohymenophorea</taxon>
        <taxon>Hymenostomatida</taxon>
        <taxon>Tetrahymenina</taxon>
        <taxon>Tetrahymenidae</taxon>
        <taxon>Tetrahymena</taxon>
    </lineage>
</organism>
<evidence type="ECO:0000313" key="3">
    <source>
        <dbReference type="EMBL" id="EAS01507.2"/>
    </source>
</evidence>
<dbReference type="InterPro" id="IPR002142">
    <property type="entry name" value="Peptidase_S49"/>
</dbReference>
<dbReference type="eggNOG" id="ENOG502R2VF">
    <property type="taxonomic scope" value="Eukaryota"/>
</dbReference>
<dbReference type="PANTHER" id="PTHR42987:SF4">
    <property type="entry name" value="PROTEASE SOHB-RELATED"/>
    <property type="match status" value="1"/>
</dbReference>
<sequence>MGFPSISKFLFGPLVPVLRIEGIITPNTTNSIGNKLRKINTSRTEGLAVVLDSRGGSTGQCQTIRNQLLQFSKDNNIPLYCFAENFATHGAYYILSAGNTIYVNPTSIVGNASEPQADIDFSQFLLKNQIESRIIASNPLVNEYRFNWAIKDSEKDKKFIQEITDRISKLILGDIQVSRGKNLKVNEELLTKEYTGKQAINNGLADQFGTYEAILAEKFPLAKLDHTSLTQFSFISSYQWNSRFGKAIPLFLLLSLFSLKVFIKYTLIIQSYLLVSSQEEGQEKEKKVQH</sequence>
<dbReference type="EMBL" id="GG662603">
    <property type="protein sequence ID" value="EAS01507.2"/>
    <property type="molecule type" value="Genomic_DNA"/>
</dbReference>
<dbReference type="GO" id="GO:0008233">
    <property type="term" value="F:peptidase activity"/>
    <property type="evidence" value="ECO:0007669"/>
    <property type="project" value="InterPro"/>
</dbReference>
<dbReference type="GeneID" id="7828844"/>
<evidence type="ECO:0000256" key="1">
    <source>
        <dbReference type="ARBA" id="ARBA00008683"/>
    </source>
</evidence>
<dbReference type="InParanoid" id="I7M9F9"/>
<dbReference type="KEGG" id="tet:TTHERM_00152220"/>
<reference evidence="4" key="1">
    <citation type="journal article" date="2006" name="PLoS Biol.">
        <title>Macronuclear genome sequence of the ciliate Tetrahymena thermophila, a model eukaryote.</title>
        <authorList>
            <person name="Eisen J.A."/>
            <person name="Coyne R.S."/>
            <person name="Wu M."/>
            <person name="Wu D."/>
            <person name="Thiagarajan M."/>
            <person name="Wortman J.R."/>
            <person name="Badger J.H."/>
            <person name="Ren Q."/>
            <person name="Amedeo P."/>
            <person name="Jones K.M."/>
            <person name="Tallon L.J."/>
            <person name="Delcher A.L."/>
            <person name="Salzberg S.L."/>
            <person name="Silva J.C."/>
            <person name="Haas B.J."/>
            <person name="Majoros W.H."/>
            <person name="Farzad M."/>
            <person name="Carlton J.M."/>
            <person name="Smith R.K. Jr."/>
            <person name="Garg J."/>
            <person name="Pearlman R.E."/>
            <person name="Karrer K.M."/>
            <person name="Sun L."/>
            <person name="Manning G."/>
            <person name="Elde N.C."/>
            <person name="Turkewitz A.P."/>
            <person name="Asai D.J."/>
            <person name="Wilkes D.E."/>
            <person name="Wang Y."/>
            <person name="Cai H."/>
            <person name="Collins K."/>
            <person name="Stewart B.A."/>
            <person name="Lee S.R."/>
            <person name="Wilamowska K."/>
            <person name="Weinberg Z."/>
            <person name="Ruzzo W.L."/>
            <person name="Wloga D."/>
            <person name="Gaertig J."/>
            <person name="Frankel J."/>
            <person name="Tsao C.-C."/>
            <person name="Gorovsky M.A."/>
            <person name="Keeling P.J."/>
            <person name="Waller R.F."/>
            <person name="Patron N.J."/>
            <person name="Cherry J.M."/>
            <person name="Stover N.A."/>
            <person name="Krieger C.J."/>
            <person name="del Toro C."/>
            <person name="Ryder H.F."/>
            <person name="Williamson S.C."/>
            <person name="Barbeau R.A."/>
            <person name="Hamilton E.P."/>
            <person name="Orias E."/>
        </authorList>
    </citation>
    <scope>NUCLEOTIDE SEQUENCE [LARGE SCALE GENOMIC DNA]</scope>
    <source>
        <strain evidence="4">SB210</strain>
    </source>
</reference>
<gene>
    <name evidence="3" type="ORF">TTHERM_00152220</name>
</gene>
<dbReference type="Gene3D" id="3.90.226.10">
    <property type="entry name" value="2-enoyl-CoA Hydratase, Chain A, domain 1"/>
    <property type="match status" value="1"/>
</dbReference>
<dbReference type="GO" id="GO:0006508">
    <property type="term" value="P:proteolysis"/>
    <property type="evidence" value="ECO:0007669"/>
    <property type="project" value="InterPro"/>
</dbReference>
<dbReference type="Proteomes" id="UP000009168">
    <property type="component" value="Unassembled WGS sequence"/>
</dbReference>
<dbReference type="PANTHER" id="PTHR42987">
    <property type="entry name" value="PEPTIDASE S49"/>
    <property type="match status" value="1"/>
</dbReference>
<keyword evidence="4" id="KW-1185">Reference proteome</keyword>
<dbReference type="SUPFAM" id="SSF52096">
    <property type="entry name" value="ClpP/crotonase"/>
    <property type="match status" value="1"/>
</dbReference>